<dbReference type="Gene3D" id="3.30.530.20">
    <property type="match status" value="1"/>
</dbReference>
<evidence type="ECO:0000256" key="1">
    <source>
        <dbReference type="SAM" id="SignalP"/>
    </source>
</evidence>
<protein>
    <recommendedName>
        <fullName evidence="4">Coenzyme Q-binding protein COQ10 START domain-containing protein</fullName>
    </recommendedName>
</protein>
<name>A0A9P6KR60_9PLEO</name>
<evidence type="ECO:0000313" key="2">
    <source>
        <dbReference type="EMBL" id="KAF9735264.1"/>
    </source>
</evidence>
<accession>A0A9P6KR60</accession>
<evidence type="ECO:0000313" key="3">
    <source>
        <dbReference type="Proteomes" id="UP000756921"/>
    </source>
</evidence>
<organism evidence="2 3">
    <name type="scientific">Paraphaeosphaeria minitans</name>
    <dbReference type="NCBI Taxonomy" id="565426"/>
    <lineage>
        <taxon>Eukaryota</taxon>
        <taxon>Fungi</taxon>
        <taxon>Dikarya</taxon>
        <taxon>Ascomycota</taxon>
        <taxon>Pezizomycotina</taxon>
        <taxon>Dothideomycetes</taxon>
        <taxon>Pleosporomycetidae</taxon>
        <taxon>Pleosporales</taxon>
        <taxon>Massarineae</taxon>
        <taxon>Didymosphaeriaceae</taxon>
        <taxon>Paraphaeosphaeria</taxon>
    </lineage>
</organism>
<dbReference type="InterPro" id="IPR023393">
    <property type="entry name" value="START-like_dom_sf"/>
</dbReference>
<reference evidence="2" key="1">
    <citation type="journal article" date="2020" name="Mol. Plant Microbe Interact.">
        <title>Genome Sequence of the Biocontrol Agent Coniothyrium minitans strain Conio (IMI 134523).</title>
        <authorList>
            <person name="Patel D."/>
            <person name="Shittu T.A."/>
            <person name="Baroncelli R."/>
            <person name="Muthumeenakshi S."/>
            <person name="Osborne T.H."/>
            <person name="Janganan T.K."/>
            <person name="Sreenivasaprasad S."/>
        </authorList>
    </citation>
    <scope>NUCLEOTIDE SEQUENCE</scope>
    <source>
        <strain evidence="2">Conio</strain>
    </source>
</reference>
<keyword evidence="3" id="KW-1185">Reference proteome</keyword>
<gene>
    <name evidence="2" type="ORF">PMIN01_06669</name>
</gene>
<sequence>MASAFCLPLAIASTLAQYTNLPDVAPGLFNVSARIQIDNTNISAAWDALTNFPDYPKWNPFVRSSVVVDSRNISLSIQRPVENSQLLLCVQLPALPLPVNENTQGNPLNTQLSYENVTHVQPERGRLAWEYYPNPLMAAERWQALSVNGNGQVLYESREVFSGTLAPLTQKLYQQKLQESFNAQAQGLRLWLQGGYRP</sequence>
<evidence type="ECO:0008006" key="4">
    <source>
        <dbReference type="Google" id="ProtNLM"/>
    </source>
</evidence>
<proteinExistence type="predicted"/>
<dbReference type="SUPFAM" id="SSF55961">
    <property type="entry name" value="Bet v1-like"/>
    <property type="match status" value="1"/>
</dbReference>
<feature type="signal peptide" evidence="1">
    <location>
        <begin position="1"/>
        <end position="16"/>
    </location>
</feature>
<dbReference type="EMBL" id="WJXW01000006">
    <property type="protein sequence ID" value="KAF9735264.1"/>
    <property type="molecule type" value="Genomic_DNA"/>
</dbReference>
<feature type="chain" id="PRO_5040424711" description="Coenzyme Q-binding protein COQ10 START domain-containing protein" evidence="1">
    <location>
        <begin position="17"/>
        <end position="198"/>
    </location>
</feature>
<dbReference type="OrthoDB" id="509124at2759"/>
<dbReference type="Proteomes" id="UP000756921">
    <property type="component" value="Unassembled WGS sequence"/>
</dbReference>
<dbReference type="CDD" id="cd07822">
    <property type="entry name" value="SRPBCC_4"/>
    <property type="match status" value="1"/>
</dbReference>
<comment type="caution">
    <text evidence="2">The sequence shown here is derived from an EMBL/GenBank/DDBJ whole genome shotgun (WGS) entry which is preliminary data.</text>
</comment>
<dbReference type="AlphaFoldDB" id="A0A9P6KR60"/>
<keyword evidence="1" id="KW-0732">Signal</keyword>